<feature type="non-terminal residue" evidence="2">
    <location>
        <position position="181"/>
    </location>
</feature>
<keyword evidence="3" id="KW-1185">Reference proteome</keyword>
<organism evidence="2 3">
    <name type="scientific">Nesidiocoris tenuis</name>
    <dbReference type="NCBI Taxonomy" id="355587"/>
    <lineage>
        <taxon>Eukaryota</taxon>
        <taxon>Metazoa</taxon>
        <taxon>Ecdysozoa</taxon>
        <taxon>Arthropoda</taxon>
        <taxon>Hexapoda</taxon>
        <taxon>Insecta</taxon>
        <taxon>Pterygota</taxon>
        <taxon>Neoptera</taxon>
        <taxon>Paraneoptera</taxon>
        <taxon>Hemiptera</taxon>
        <taxon>Heteroptera</taxon>
        <taxon>Panheteroptera</taxon>
        <taxon>Cimicomorpha</taxon>
        <taxon>Miridae</taxon>
        <taxon>Dicyphina</taxon>
        <taxon>Nesidiocoris</taxon>
    </lineage>
</organism>
<dbReference type="Proteomes" id="UP000479000">
    <property type="component" value="Unassembled WGS sequence"/>
</dbReference>
<name>A0A6H5GFV9_9HEMI</name>
<evidence type="ECO:0000256" key="1">
    <source>
        <dbReference type="SAM" id="MobiDB-lite"/>
    </source>
</evidence>
<evidence type="ECO:0000313" key="2">
    <source>
        <dbReference type="EMBL" id="CAB0001830.1"/>
    </source>
</evidence>
<proteinExistence type="predicted"/>
<dbReference type="EMBL" id="CADCXU010011626">
    <property type="protein sequence ID" value="CAB0001830.1"/>
    <property type="molecule type" value="Genomic_DNA"/>
</dbReference>
<sequence length="181" mass="21552">MRMWMRIRMTTLMRDEDQDEDKDEDQERCRNKEEYQECDQDEDYDKGHDEDVDEDKNDIANEDQDADEVEDEDRKKALRIQYRETTHYCVKKVAPESERSHFRYFISDQSQEVLPPRGPPEDSPRLEATAPFWSPSPPHYITYMPASFRFQCPLILYCAPAPSSRLSLLSQQRARADETFE</sequence>
<dbReference type="AlphaFoldDB" id="A0A6H5GFV9"/>
<feature type="compositionally biased region" description="Acidic residues" evidence="1">
    <location>
        <begin position="36"/>
        <end position="71"/>
    </location>
</feature>
<evidence type="ECO:0000313" key="3">
    <source>
        <dbReference type="Proteomes" id="UP000479000"/>
    </source>
</evidence>
<feature type="region of interest" description="Disordered" evidence="1">
    <location>
        <begin position="1"/>
        <end position="74"/>
    </location>
</feature>
<gene>
    <name evidence="2" type="ORF">NTEN_LOCUS7617</name>
</gene>
<reference evidence="2 3" key="1">
    <citation type="submission" date="2020-02" db="EMBL/GenBank/DDBJ databases">
        <authorList>
            <person name="Ferguson B K."/>
        </authorList>
    </citation>
    <scope>NUCLEOTIDE SEQUENCE [LARGE SCALE GENOMIC DNA]</scope>
</reference>
<feature type="compositionally biased region" description="Basic and acidic residues" evidence="1">
    <location>
        <begin position="25"/>
        <end position="35"/>
    </location>
</feature>
<feature type="region of interest" description="Disordered" evidence="1">
    <location>
        <begin position="107"/>
        <end position="131"/>
    </location>
</feature>
<protein>
    <submittedName>
        <fullName evidence="2">Uncharacterized protein</fullName>
    </submittedName>
</protein>
<accession>A0A6H5GFV9</accession>